<dbReference type="GO" id="GO:0003700">
    <property type="term" value="F:DNA-binding transcription factor activity"/>
    <property type="evidence" value="ECO:0007669"/>
    <property type="project" value="TreeGrafter"/>
</dbReference>
<dbReference type="PANTHER" id="PTHR30055:SF234">
    <property type="entry name" value="HTH-TYPE TRANSCRIPTIONAL REGULATOR BETI"/>
    <property type="match status" value="1"/>
</dbReference>
<dbReference type="PROSITE" id="PS50977">
    <property type="entry name" value="HTH_TETR_2"/>
    <property type="match status" value="1"/>
</dbReference>
<dbReference type="Pfam" id="PF17940">
    <property type="entry name" value="TetR_C_31"/>
    <property type="match status" value="1"/>
</dbReference>
<dbReference type="InterPro" id="IPR041583">
    <property type="entry name" value="TetR_C_31"/>
</dbReference>
<keyword evidence="2 4" id="KW-0238">DNA-binding</keyword>
<dbReference type="Gene3D" id="1.10.357.10">
    <property type="entry name" value="Tetracycline Repressor, domain 2"/>
    <property type="match status" value="1"/>
</dbReference>
<evidence type="ECO:0000256" key="3">
    <source>
        <dbReference type="ARBA" id="ARBA00023163"/>
    </source>
</evidence>
<dbReference type="SUPFAM" id="SSF46689">
    <property type="entry name" value="Homeodomain-like"/>
    <property type="match status" value="1"/>
</dbReference>
<evidence type="ECO:0000256" key="2">
    <source>
        <dbReference type="ARBA" id="ARBA00023125"/>
    </source>
</evidence>
<feature type="DNA-binding region" description="H-T-H motif" evidence="4">
    <location>
        <begin position="35"/>
        <end position="54"/>
    </location>
</feature>
<evidence type="ECO:0000313" key="7">
    <source>
        <dbReference type="Proteomes" id="UP000536604"/>
    </source>
</evidence>
<keyword evidence="7" id="KW-1185">Reference proteome</keyword>
<dbReference type="RefSeq" id="WP_343065084.1">
    <property type="nucleotide sequence ID" value="NZ_JACHJO010000012.1"/>
</dbReference>
<organism evidence="6 7">
    <name type="scientific">Nocardiopsis algeriensis</name>
    <dbReference type="NCBI Taxonomy" id="1478215"/>
    <lineage>
        <taxon>Bacteria</taxon>
        <taxon>Bacillati</taxon>
        <taxon>Actinomycetota</taxon>
        <taxon>Actinomycetes</taxon>
        <taxon>Streptosporangiales</taxon>
        <taxon>Nocardiopsidaceae</taxon>
        <taxon>Nocardiopsis</taxon>
    </lineage>
</organism>
<keyword evidence="1" id="KW-0805">Transcription regulation</keyword>
<dbReference type="InterPro" id="IPR036271">
    <property type="entry name" value="Tet_transcr_reg_TetR-rel_C_sf"/>
</dbReference>
<dbReference type="InterPro" id="IPR009057">
    <property type="entry name" value="Homeodomain-like_sf"/>
</dbReference>
<evidence type="ECO:0000313" key="6">
    <source>
        <dbReference type="EMBL" id="MBB6121853.1"/>
    </source>
</evidence>
<dbReference type="Pfam" id="PF00440">
    <property type="entry name" value="TetR_N"/>
    <property type="match status" value="1"/>
</dbReference>
<dbReference type="AlphaFoldDB" id="A0A841IT58"/>
<evidence type="ECO:0000256" key="1">
    <source>
        <dbReference type="ARBA" id="ARBA00023015"/>
    </source>
</evidence>
<protein>
    <submittedName>
        <fullName evidence="6">DNA-binding transcriptional regulator YbjK</fullName>
    </submittedName>
</protein>
<dbReference type="InterPro" id="IPR050109">
    <property type="entry name" value="HTH-type_TetR-like_transc_reg"/>
</dbReference>
<dbReference type="SUPFAM" id="SSF48498">
    <property type="entry name" value="Tetracyclin repressor-like, C-terminal domain"/>
    <property type="match status" value="1"/>
</dbReference>
<evidence type="ECO:0000259" key="5">
    <source>
        <dbReference type="PROSITE" id="PS50977"/>
    </source>
</evidence>
<name>A0A841IT58_9ACTN</name>
<reference evidence="6 7" key="1">
    <citation type="submission" date="2020-08" db="EMBL/GenBank/DDBJ databases">
        <title>Genomic Encyclopedia of Type Strains, Phase III (KMG-III): the genomes of soil and plant-associated and newly described type strains.</title>
        <authorList>
            <person name="Whitman W."/>
        </authorList>
    </citation>
    <scope>NUCLEOTIDE SEQUENCE [LARGE SCALE GENOMIC DNA]</scope>
    <source>
        <strain evidence="6 7">CECT 8712</strain>
    </source>
</reference>
<dbReference type="InterPro" id="IPR001647">
    <property type="entry name" value="HTH_TetR"/>
</dbReference>
<comment type="caution">
    <text evidence="6">The sequence shown here is derived from an EMBL/GenBank/DDBJ whole genome shotgun (WGS) entry which is preliminary data.</text>
</comment>
<dbReference type="PANTHER" id="PTHR30055">
    <property type="entry name" value="HTH-TYPE TRANSCRIPTIONAL REGULATOR RUTR"/>
    <property type="match status" value="1"/>
</dbReference>
<feature type="domain" description="HTH tetR-type" evidence="5">
    <location>
        <begin position="12"/>
        <end position="72"/>
    </location>
</feature>
<dbReference type="GO" id="GO:0000976">
    <property type="term" value="F:transcription cis-regulatory region binding"/>
    <property type="evidence" value="ECO:0007669"/>
    <property type="project" value="TreeGrafter"/>
</dbReference>
<evidence type="ECO:0000256" key="4">
    <source>
        <dbReference type="PROSITE-ProRule" id="PRU00335"/>
    </source>
</evidence>
<dbReference type="Proteomes" id="UP000536604">
    <property type="component" value="Unassembled WGS sequence"/>
</dbReference>
<proteinExistence type="predicted"/>
<gene>
    <name evidence="6" type="ORF">FHS13_003832</name>
</gene>
<sequence>MEEPDGRRRKGQQRRQLLLDAVMRLVERGGTAAVTQRRVASEAGVPPSAVTYYYATVQDMLVDALVRVNDDYVEAVRSLPGDPATALRDFSALLTASSPGDRIRLTAEWELFLMAARHPGLRAEADRWNRAVDAFLSRYLPDPVDRAAAAAAVDGLFLRACTEDPPPGADQVHRVLRRLVPLPPHSAPAEPR</sequence>
<keyword evidence="3" id="KW-0804">Transcription</keyword>
<dbReference type="EMBL" id="JACHJO010000012">
    <property type="protein sequence ID" value="MBB6121853.1"/>
    <property type="molecule type" value="Genomic_DNA"/>
</dbReference>
<accession>A0A841IT58</accession>